<dbReference type="NCBIfam" id="TIGR00078">
    <property type="entry name" value="nadC"/>
    <property type="match status" value="1"/>
</dbReference>
<evidence type="ECO:0000256" key="7">
    <source>
        <dbReference type="ARBA" id="ARBA00022676"/>
    </source>
</evidence>
<dbReference type="GO" id="GO:0004514">
    <property type="term" value="F:nicotinate-nucleotide diphosphorylase (carboxylating) activity"/>
    <property type="evidence" value="ECO:0007669"/>
    <property type="project" value="UniProtKB-EC"/>
</dbReference>
<dbReference type="GO" id="GO:0005737">
    <property type="term" value="C:cytoplasm"/>
    <property type="evidence" value="ECO:0007669"/>
    <property type="project" value="TreeGrafter"/>
</dbReference>
<keyword evidence="8 12" id="KW-0808">Transferase</keyword>
<proteinExistence type="inferred from homology"/>
<dbReference type="FunFam" id="3.90.1170.20:FF:000001">
    <property type="entry name" value="Nicotinate-nucleotide diphosphorylase (Carboxylating)"/>
    <property type="match status" value="1"/>
</dbReference>
<evidence type="ECO:0000256" key="11">
    <source>
        <dbReference type="ARBA" id="ARBA00069173"/>
    </source>
</evidence>
<dbReference type="EMBL" id="FQUY01000028">
    <property type="protein sequence ID" value="SHF49756.1"/>
    <property type="molecule type" value="Genomic_DNA"/>
</dbReference>
<dbReference type="Gene3D" id="3.90.1170.20">
    <property type="entry name" value="Quinolinate phosphoribosyl transferase, N-terminal domain"/>
    <property type="match status" value="1"/>
</dbReference>
<feature type="binding site" evidence="13">
    <location>
        <position position="99"/>
    </location>
    <ligand>
        <name>substrate</name>
    </ligand>
</feature>
<evidence type="ECO:0000256" key="9">
    <source>
        <dbReference type="ARBA" id="ARBA00033102"/>
    </source>
</evidence>
<evidence type="ECO:0000256" key="8">
    <source>
        <dbReference type="ARBA" id="ARBA00022679"/>
    </source>
</evidence>
<feature type="binding site" evidence="13">
    <location>
        <begin position="240"/>
        <end position="242"/>
    </location>
    <ligand>
        <name>substrate</name>
    </ligand>
</feature>
<evidence type="ECO:0000256" key="4">
    <source>
        <dbReference type="ARBA" id="ARBA00011218"/>
    </source>
</evidence>
<evidence type="ECO:0000256" key="5">
    <source>
        <dbReference type="ARBA" id="ARBA00011944"/>
    </source>
</evidence>
<name>A0A1M5C544_9FIRM</name>
<feature type="binding site" evidence="13">
    <location>
        <begin position="132"/>
        <end position="134"/>
    </location>
    <ligand>
        <name>substrate</name>
    </ligand>
</feature>
<accession>A0A1M5C544</accession>
<keyword evidence="6" id="KW-0662">Pyridine nucleotide biosynthesis</keyword>
<evidence type="ECO:0000256" key="12">
    <source>
        <dbReference type="PIRNR" id="PIRNR006250"/>
    </source>
</evidence>
<dbReference type="InterPro" id="IPR027277">
    <property type="entry name" value="NadC/ModD"/>
</dbReference>
<dbReference type="SUPFAM" id="SSF54675">
    <property type="entry name" value="Nicotinate/Quinolinate PRTase N-terminal domain-like"/>
    <property type="match status" value="1"/>
</dbReference>
<dbReference type="InterPro" id="IPR013785">
    <property type="entry name" value="Aldolase_TIM"/>
</dbReference>
<evidence type="ECO:0000259" key="15">
    <source>
        <dbReference type="Pfam" id="PF02749"/>
    </source>
</evidence>
<dbReference type="Gene3D" id="3.20.20.70">
    <property type="entry name" value="Aldolase class I"/>
    <property type="match status" value="1"/>
</dbReference>
<comment type="subunit">
    <text evidence="4">Hexamer formed by 3 homodimers.</text>
</comment>
<evidence type="ECO:0000256" key="10">
    <source>
        <dbReference type="ARBA" id="ARBA00047445"/>
    </source>
</evidence>
<dbReference type="InterPro" id="IPR022412">
    <property type="entry name" value="Quinolinate_PRibosylTrfase_N"/>
</dbReference>
<dbReference type="Pfam" id="PF02749">
    <property type="entry name" value="QRPTase_N"/>
    <property type="match status" value="1"/>
</dbReference>
<dbReference type="InterPro" id="IPR002638">
    <property type="entry name" value="Quinolinate_PRibosylTrfase_C"/>
</dbReference>
<comment type="function">
    <text evidence="1">Involved in the catabolism of quinolinic acid (QA).</text>
</comment>
<feature type="domain" description="Quinolinate phosphoribosyl transferase C-terminal" evidence="14">
    <location>
        <begin position="111"/>
        <end position="276"/>
    </location>
</feature>
<evidence type="ECO:0000256" key="13">
    <source>
        <dbReference type="PIRSR" id="PIRSR006250-1"/>
    </source>
</evidence>
<sequence length="285" mass="30243">MELNMFELNKLIATSLAEDIGTGDITTNSIVPAGSVAKGIIYVKEPGIVAGIPVAEAVFRYLAPDIGFSARVQDGASLEPGDVIAEVEGDARAILTGERLALNFLQRMSGIATRTAALVDKVKLYPVRVVDTRKTTPGLRMLEKYAVRVGGGFNHRFGLYDAVLIKDNHIKVAGGITQAVLAARQNVPHTVKIEVEVENLAGVNEALEARADVIMLDNMDPATMREAVKLVDGRALVEASGGINEETITAVAKAGVDLISIGALTHSIKSLDISLDIGEIKSHKP</sequence>
<dbReference type="UniPathway" id="UPA00253">
    <property type="reaction ID" value="UER00331"/>
</dbReference>
<dbReference type="InterPro" id="IPR036068">
    <property type="entry name" value="Nicotinate_pribotase-like_C"/>
</dbReference>
<dbReference type="GO" id="GO:0034213">
    <property type="term" value="P:quinolinate catabolic process"/>
    <property type="evidence" value="ECO:0007669"/>
    <property type="project" value="TreeGrafter"/>
</dbReference>
<gene>
    <name evidence="16" type="ORF">SAMN02745133_02802</name>
</gene>
<evidence type="ECO:0000256" key="2">
    <source>
        <dbReference type="ARBA" id="ARBA00004893"/>
    </source>
</evidence>
<evidence type="ECO:0000256" key="3">
    <source>
        <dbReference type="ARBA" id="ARBA00009400"/>
    </source>
</evidence>
<reference evidence="17" key="1">
    <citation type="submission" date="2016-11" db="EMBL/GenBank/DDBJ databases">
        <authorList>
            <person name="Varghese N."/>
            <person name="Submissions S."/>
        </authorList>
    </citation>
    <scope>NUCLEOTIDE SEQUENCE [LARGE SCALE GENOMIC DNA]</scope>
    <source>
        <strain evidence="17">DSM 12395</strain>
    </source>
</reference>
<dbReference type="Pfam" id="PF01729">
    <property type="entry name" value="QRPTase_C"/>
    <property type="match status" value="1"/>
</dbReference>
<comment type="catalytic activity">
    <reaction evidence="10">
        <text>nicotinate beta-D-ribonucleotide + CO2 + diphosphate = quinolinate + 5-phospho-alpha-D-ribose 1-diphosphate + 2 H(+)</text>
        <dbReference type="Rhea" id="RHEA:12733"/>
        <dbReference type="ChEBI" id="CHEBI:15378"/>
        <dbReference type="ChEBI" id="CHEBI:16526"/>
        <dbReference type="ChEBI" id="CHEBI:29959"/>
        <dbReference type="ChEBI" id="CHEBI:33019"/>
        <dbReference type="ChEBI" id="CHEBI:57502"/>
        <dbReference type="ChEBI" id="CHEBI:58017"/>
        <dbReference type="EC" id="2.4.2.19"/>
    </reaction>
</comment>
<dbReference type="OrthoDB" id="9782546at2"/>
<feature type="binding site" evidence="13">
    <location>
        <begin position="261"/>
        <end position="263"/>
    </location>
    <ligand>
        <name>substrate</name>
    </ligand>
</feature>
<dbReference type="PIRSF" id="PIRSF006250">
    <property type="entry name" value="NadC_ModD"/>
    <property type="match status" value="1"/>
</dbReference>
<dbReference type="InterPro" id="IPR037128">
    <property type="entry name" value="Quinolinate_PRibosylTase_N_sf"/>
</dbReference>
<dbReference type="AlphaFoldDB" id="A0A1M5C544"/>
<evidence type="ECO:0000256" key="6">
    <source>
        <dbReference type="ARBA" id="ARBA00022642"/>
    </source>
</evidence>
<dbReference type="GO" id="GO:0009435">
    <property type="term" value="P:NAD+ biosynthetic process"/>
    <property type="evidence" value="ECO:0007669"/>
    <property type="project" value="UniProtKB-UniPathway"/>
</dbReference>
<feature type="domain" description="Quinolinate phosphoribosyl transferase N-terminal" evidence="15">
    <location>
        <begin position="24"/>
        <end position="109"/>
    </location>
</feature>
<dbReference type="RefSeq" id="WP_073239997.1">
    <property type="nucleotide sequence ID" value="NZ_FQUY01000028.1"/>
</dbReference>
<dbReference type="SUPFAM" id="SSF51690">
    <property type="entry name" value="Nicotinate/Quinolinate PRTase C-terminal domain-like"/>
    <property type="match status" value="1"/>
</dbReference>
<dbReference type="Proteomes" id="UP000184148">
    <property type="component" value="Unassembled WGS sequence"/>
</dbReference>
<comment type="pathway">
    <text evidence="2">Cofactor biosynthesis; NAD(+) biosynthesis; nicotinate D-ribonucleotide from quinolinate: step 1/1.</text>
</comment>
<dbReference type="CDD" id="cd01572">
    <property type="entry name" value="QPRTase"/>
    <property type="match status" value="1"/>
</dbReference>
<feature type="binding site" evidence="13">
    <location>
        <position position="217"/>
    </location>
    <ligand>
        <name>substrate</name>
    </ligand>
</feature>
<dbReference type="InterPro" id="IPR004393">
    <property type="entry name" value="NadC"/>
</dbReference>
<feature type="binding site" evidence="13">
    <location>
        <position position="196"/>
    </location>
    <ligand>
        <name>substrate</name>
    </ligand>
</feature>
<dbReference type="PANTHER" id="PTHR32179:SF3">
    <property type="entry name" value="NICOTINATE-NUCLEOTIDE PYROPHOSPHORYLASE [CARBOXYLATING]"/>
    <property type="match status" value="1"/>
</dbReference>
<keyword evidence="7 12" id="KW-0328">Glycosyltransferase</keyword>
<evidence type="ECO:0000259" key="14">
    <source>
        <dbReference type="Pfam" id="PF01729"/>
    </source>
</evidence>
<evidence type="ECO:0000313" key="17">
    <source>
        <dbReference type="Proteomes" id="UP000184148"/>
    </source>
</evidence>
<evidence type="ECO:0000313" key="16">
    <source>
        <dbReference type="EMBL" id="SHF49756.1"/>
    </source>
</evidence>
<organism evidence="16 17">
    <name type="scientific">Desulforamulus putei DSM 12395</name>
    <dbReference type="NCBI Taxonomy" id="1121429"/>
    <lineage>
        <taxon>Bacteria</taxon>
        <taxon>Bacillati</taxon>
        <taxon>Bacillota</taxon>
        <taxon>Clostridia</taxon>
        <taxon>Eubacteriales</taxon>
        <taxon>Peptococcaceae</taxon>
        <taxon>Desulforamulus</taxon>
    </lineage>
</organism>
<feature type="binding site" evidence="13">
    <location>
        <position position="166"/>
    </location>
    <ligand>
        <name>substrate</name>
    </ligand>
</feature>
<dbReference type="STRING" id="1121429.SAMN02745133_02802"/>
<keyword evidence="17" id="KW-1185">Reference proteome</keyword>
<feature type="binding site" evidence="13">
    <location>
        <position position="156"/>
    </location>
    <ligand>
        <name>substrate</name>
    </ligand>
</feature>
<protein>
    <recommendedName>
        <fullName evidence="11">Probable nicotinate-nucleotide pyrophosphorylase [carboxylating]</fullName>
        <ecNumber evidence="5">2.4.2.19</ecNumber>
    </recommendedName>
    <alternativeName>
        <fullName evidence="9">Quinolinate phosphoribosyltransferase [decarboxylating]</fullName>
    </alternativeName>
</protein>
<evidence type="ECO:0000256" key="1">
    <source>
        <dbReference type="ARBA" id="ARBA00003237"/>
    </source>
</evidence>
<dbReference type="FunFam" id="3.20.20.70:FF:000030">
    <property type="entry name" value="Nicotinate-nucleotide pyrophosphorylase, carboxylating"/>
    <property type="match status" value="1"/>
</dbReference>
<dbReference type="EC" id="2.4.2.19" evidence="5"/>
<dbReference type="PANTHER" id="PTHR32179">
    <property type="entry name" value="NICOTINATE-NUCLEOTIDE PYROPHOSPHORYLASE [CARBOXYLATING]"/>
    <property type="match status" value="1"/>
</dbReference>
<comment type="similarity">
    <text evidence="3 12">Belongs to the NadC/ModD family.</text>
</comment>